<gene>
    <name evidence="2" type="primary">P0681F05.124</name>
</gene>
<accession>Q8GVP3</accession>
<evidence type="ECO:0000313" key="3">
    <source>
        <dbReference type="Proteomes" id="UP000000763"/>
    </source>
</evidence>
<feature type="compositionally biased region" description="Basic and acidic residues" evidence="1">
    <location>
        <begin position="36"/>
        <end position="47"/>
    </location>
</feature>
<name>Q8GVP3_ORYSJ</name>
<sequence length="74" mass="8372">MARTENEAYLGTAYRSLTWDHQVEERGGRRRRRRCAERERGRSMAEKDGEIIGRAGLGRKGLPSQSPLNFIGPG</sequence>
<protein>
    <submittedName>
        <fullName evidence="2">Uncharacterized protein</fullName>
    </submittedName>
</protein>
<dbReference type="AlphaFoldDB" id="Q8GVP3"/>
<organism evidence="2 3">
    <name type="scientific">Oryza sativa subsp. japonica</name>
    <name type="common">Rice</name>
    <dbReference type="NCBI Taxonomy" id="39947"/>
    <lineage>
        <taxon>Eukaryota</taxon>
        <taxon>Viridiplantae</taxon>
        <taxon>Streptophyta</taxon>
        <taxon>Embryophyta</taxon>
        <taxon>Tracheophyta</taxon>
        <taxon>Spermatophyta</taxon>
        <taxon>Magnoliopsida</taxon>
        <taxon>Liliopsida</taxon>
        <taxon>Poales</taxon>
        <taxon>Poaceae</taxon>
        <taxon>BOP clade</taxon>
        <taxon>Oryzoideae</taxon>
        <taxon>Oryzeae</taxon>
        <taxon>Oryzinae</taxon>
        <taxon>Oryza</taxon>
        <taxon>Oryza sativa</taxon>
    </lineage>
</organism>
<feature type="region of interest" description="Disordered" evidence="1">
    <location>
        <begin position="23"/>
        <end position="47"/>
    </location>
</feature>
<evidence type="ECO:0000313" key="2">
    <source>
        <dbReference type="EMBL" id="BAC45152.1"/>
    </source>
</evidence>
<proteinExistence type="predicted"/>
<reference evidence="3" key="1">
    <citation type="journal article" date="2005" name="Nature">
        <title>The map-based sequence of the rice genome.</title>
        <authorList>
            <consortium name="International rice genome sequencing project (IRGSP)"/>
            <person name="Matsumoto T."/>
            <person name="Wu J."/>
            <person name="Kanamori H."/>
            <person name="Katayose Y."/>
            <person name="Fujisawa M."/>
            <person name="Namiki N."/>
            <person name="Mizuno H."/>
            <person name="Yamamoto K."/>
            <person name="Antonio B.A."/>
            <person name="Baba T."/>
            <person name="Sakata K."/>
            <person name="Nagamura Y."/>
            <person name="Aoki H."/>
            <person name="Arikawa K."/>
            <person name="Arita K."/>
            <person name="Bito T."/>
            <person name="Chiden Y."/>
            <person name="Fujitsuka N."/>
            <person name="Fukunaka R."/>
            <person name="Hamada M."/>
            <person name="Harada C."/>
            <person name="Hayashi A."/>
            <person name="Hijishita S."/>
            <person name="Honda M."/>
            <person name="Hosokawa S."/>
            <person name="Ichikawa Y."/>
            <person name="Idonuma A."/>
            <person name="Iijima M."/>
            <person name="Ikeda M."/>
            <person name="Ikeno M."/>
            <person name="Ito K."/>
            <person name="Ito S."/>
            <person name="Ito T."/>
            <person name="Ito Y."/>
            <person name="Ito Y."/>
            <person name="Iwabuchi A."/>
            <person name="Kamiya K."/>
            <person name="Karasawa W."/>
            <person name="Kurita K."/>
            <person name="Katagiri S."/>
            <person name="Kikuta A."/>
            <person name="Kobayashi H."/>
            <person name="Kobayashi N."/>
            <person name="Machita K."/>
            <person name="Maehara T."/>
            <person name="Masukawa M."/>
            <person name="Mizubayashi T."/>
            <person name="Mukai Y."/>
            <person name="Nagasaki H."/>
            <person name="Nagata Y."/>
            <person name="Naito S."/>
            <person name="Nakashima M."/>
            <person name="Nakama Y."/>
            <person name="Nakamichi Y."/>
            <person name="Nakamura M."/>
            <person name="Meguro A."/>
            <person name="Negishi M."/>
            <person name="Ohta I."/>
            <person name="Ohta T."/>
            <person name="Okamoto M."/>
            <person name="Ono N."/>
            <person name="Saji S."/>
            <person name="Sakaguchi M."/>
            <person name="Sakai K."/>
            <person name="Shibata M."/>
            <person name="Shimokawa T."/>
            <person name="Song J."/>
            <person name="Takazaki Y."/>
            <person name="Terasawa K."/>
            <person name="Tsugane M."/>
            <person name="Tsuji K."/>
            <person name="Ueda S."/>
            <person name="Waki K."/>
            <person name="Yamagata H."/>
            <person name="Yamamoto M."/>
            <person name="Yamamoto S."/>
            <person name="Yamane H."/>
            <person name="Yoshiki S."/>
            <person name="Yoshihara R."/>
            <person name="Yukawa K."/>
            <person name="Zhong H."/>
            <person name="Yano M."/>
            <person name="Yuan Q."/>
            <person name="Ouyang S."/>
            <person name="Liu J."/>
            <person name="Jones K.M."/>
            <person name="Gansberger K."/>
            <person name="Moffat K."/>
            <person name="Hill J."/>
            <person name="Bera J."/>
            <person name="Fadrosh D."/>
            <person name="Jin S."/>
            <person name="Johri S."/>
            <person name="Kim M."/>
            <person name="Overton L."/>
            <person name="Reardon M."/>
            <person name="Tsitrin T."/>
            <person name="Vuong H."/>
            <person name="Weaver B."/>
            <person name="Ciecko A."/>
            <person name="Tallon L."/>
            <person name="Jackson J."/>
            <person name="Pai G."/>
            <person name="Aken S.V."/>
            <person name="Utterback T."/>
            <person name="Reidmuller S."/>
            <person name="Feldblyum T."/>
            <person name="Hsiao J."/>
            <person name="Zismann V."/>
            <person name="Iobst S."/>
            <person name="de Vazeille A.R."/>
            <person name="Buell C.R."/>
            <person name="Ying K."/>
            <person name="Li Y."/>
            <person name="Lu T."/>
            <person name="Huang Y."/>
            <person name="Zhao Q."/>
            <person name="Feng Q."/>
            <person name="Zhang L."/>
            <person name="Zhu J."/>
            <person name="Weng Q."/>
            <person name="Mu J."/>
            <person name="Lu Y."/>
            <person name="Fan D."/>
            <person name="Liu Y."/>
            <person name="Guan J."/>
            <person name="Zhang Y."/>
            <person name="Yu S."/>
            <person name="Liu X."/>
            <person name="Zhang Y."/>
            <person name="Hong G."/>
            <person name="Han B."/>
            <person name="Choisne N."/>
            <person name="Demange N."/>
            <person name="Orjeda G."/>
            <person name="Samain S."/>
            <person name="Cattolico L."/>
            <person name="Pelletier E."/>
            <person name="Couloux A."/>
            <person name="Segurens B."/>
            <person name="Wincker P."/>
            <person name="D'Hont A."/>
            <person name="Scarpelli C."/>
            <person name="Weissenbach J."/>
            <person name="Salanoubat M."/>
            <person name="Quetier F."/>
            <person name="Yu Y."/>
            <person name="Kim H.R."/>
            <person name="Rambo T."/>
            <person name="Currie J."/>
            <person name="Collura K."/>
            <person name="Luo M."/>
            <person name="Yang T."/>
            <person name="Ammiraju J.S.S."/>
            <person name="Engler F."/>
            <person name="Soderlund C."/>
            <person name="Wing R.A."/>
            <person name="Palmer L.E."/>
            <person name="de la Bastide M."/>
            <person name="Spiegel L."/>
            <person name="Nascimento L."/>
            <person name="Zutavern T."/>
            <person name="O'Shaughnessy A."/>
            <person name="Dike S."/>
            <person name="Dedhia N."/>
            <person name="Preston R."/>
            <person name="Balija V."/>
            <person name="McCombie W.R."/>
            <person name="Chow T."/>
            <person name="Chen H."/>
            <person name="Chung M."/>
            <person name="Chen C."/>
            <person name="Shaw J."/>
            <person name="Wu H."/>
            <person name="Hsiao K."/>
            <person name="Chao Y."/>
            <person name="Chu M."/>
            <person name="Cheng C."/>
            <person name="Hour A."/>
            <person name="Lee P."/>
            <person name="Lin S."/>
            <person name="Lin Y."/>
            <person name="Liou J."/>
            <person name="Liu S."/>
            <person name="Hsing Y."/>
            <person name="Raghuvanshi S."/>
            <person name="Mohanty A."/>
            <person name="Bharti A.K."/>
            <person name="Gaur A."/>
            <person name="Gupta V."/>
            <person name="Kumar D."/>
            <person name="Ravi V."/>
            <person name="Vij S."/>
            <person name="Kapur A."/>
            <person name="Khurana P."/>
            <person name="Khurana P."/>
            <person name="Khurana J.P."/>
            <person name="Tyagi A.K."/>
            <person name="Gaikwad K."/>
            <person name="Singh A."/>
            <person name="Dalal V."/>
            <person name="Srivastava S."/>
            <person name="Dixit A."/>
            <person name="Pal A.K."/>
            <person name="Ghazi I.A."/>
            <person name="Yadav M."/>
            <person name="Pandit A."/>
            <person name="Bhargava A."/>
            <person name="Sureshbabu K."/>
            <person name="Batra K."/>
            <person name="Sharma T.R."/>
            <person name="Mohapatra T."/>
            <person name="Singh N.K."/>
            <person name="Messing J."/>
            <person name="Nelson A.B."/>
            <person name="Fuks G."/>
            <person name="Kavchok S."/>
            <person name="Keizer G."/>
            <person name="Linton E."/>
            <person name="Llaca V."/>
            <person name="Song R."/>
            <person name="Tanyolac B."/>
            <person name="Young S."/>
            <person name="Ho-Il K."/>
            <person name="Hahn J.H."/>
            <person name="Sangsakoo G."/>
            <person name="Vanavichit A."/>
            <person name="de Mattos Luiz.A.T."/>
            <person name="Zimmer P.D."/>
            <person name="Malone G."/>
            <person name="Dellagostin O."/>
            <person name="de Oliveira A.C."/>
            <person name="Bevan M."/>
            <person name="Bancroft I."/>
            <person name="Minx P."/>
            <person name="Cordum H."/>
            <person name="Wilson R."/>
            <person name="Cheng Z."/>
            <person name="Jin W."/>
            <person name="Jiang J."/>
            <person name="Leong S.A."/>
            <person name="Iwama H."/>
            <person name="Gojobori T."/>
            <person name="Itoh T."/>
            <person name="Niimura Y."/>
            <person name="Fujii Y."/>
            <person name="Habara T."/>
            <person name="Sakai H."/>
            <person name="Sato Y."/>
            <person name="Wilson G."/>
            <person name="Kumar K."/>
            <person name="McCouch S."/>
            <person name="Juretic N."/>
            <person name="Hoen D."/>
            <person name="Wright S."/>
            <person name="Bruskiewich R."/>
            <person name="Bureau T."/>
            <person name="Miyao A."/>
            <person name="Hirochika H."/>
            <person name="Nishikawa T."/>
            <person name="Kadowaki K."/>
            <person name="Sugiura M."/>
            <person name="Burr B."/>
            <person name="Sasaki T."/>
        </authorList>
    </citation>
    <scope>NUCLEOTIDE SEQUENCE [LARGE SCALE GENOMIC DNA]</scope>
    <source>
        <strain evidence="3">cv. Nipponbare</strain>
    </source>
</reference>
<reference evidence="3" key="2">
    <citation type="journal article" date="2008" name="Nucleic Acids Res.">
        <title>The rice annotation project database (RAP-DB): 2008 update.</title>
        <authorList>
            <consortium name="The rice annotation project (RAP)"/>
        </authorList>
    </citation>
    <scope>GENOME REANNOTATION</scope>
    <source>
        <strain evidence="3">cv. Nipponbare</strain>
    </source>
</reference>
<dbReference type="Proteomes" id="UP000000763">
    <property type="component" value="Chromosome 7"/>
</dbReference>
<dbReference type="EMBL" id="AP004674">
    <property type="protein sequence ID" value="BAC45152.1"/>
    <property type="molecule type" value="Genomic_DNA"/>
</dbReference>
<evidence type="ECO:0000256" key="1">
    <source>
        <dbReference type="SAM" id="MobiDB-lite"/>
    </source>
</evidence>
<feature type="region of interest" description="Disordered" evidence="1">
    <location>
        <begin position="55"/>
        <end position="74"/>
    </location>
</feature>